<name>A0A5B8A323_9BACT</name>
<dbReference type="KEGG" id="hyj:FHG12_17010"/>
<accession>A0A5B8A323</accession>
<organism evidence="2 3">
    <name type="scientific">Hymenobacter jejuensis</name>
    <dbReference type="NCBI Taxonomy" id="2502781"/>
    <lineage>
        <taxon>Bacteria</taxon>
        <taxon>Pseudomonadati</taxon>
        <taxon>Bacteroidota</taxon>
        <taxon>Cytophagia</taxon>
        <taxon>Cytophagales</taxon>
        <taxon>Hymenobacteraceae</taxon>
        <taxon>Hymenobacter</taxon>
    </lineage>
</organism>
<keyword evidence="3" id="KW-1185">Reference proteome</keyword>
<dbReference type="EMBL" id="CP040896">
    <property type="protein sequence ID" value="QDA61690.1"/>
    <property type="molecule type" value="Genomic_DNA"/>
</dbReference>
<sequence>MADVNLNKLQEIITNAENNAQTISLIRKNIEKVNSLMAEVNAMLEPGFKPEQKERKPRAQGSTGTGRRGRPKKSESAQ</sequence>
<reference evidence="2 3" key="1">
    <citation type="submission" date="2019-06" db="EMBL/GenBank/DDBJ databases">
        <authorList>
            <person name="Srinivasan S."/>
        </authorList>
    </citation>
    <scope>NUCLEOTIDE SEQUENCE [LARGE SCALE GENOMIC DNA]</scope>
    <source>
        <strain evidence="2 3">17J68-5</strain>
    </source>
</reference>
<evidence type="ECO:0000313" key="2">
    <source>
        <dbReference type="EMBL" id="QDA61690.1"/>
    </source>
</evidence>
<evidence type="ECO:0000256" key="1">
    <source>
        <dbReference type="SAM" id="MobiDB-lite"/>
    </source>
</evidence>
<dbReference type="OrthoDB" id="885860at2"/>
<protein>
    <submittedName>
        <fullName evidence="2">Uncharacterized protein</fullName>
    </submittedName>
</protein>
<dbReference type="RefSeq" id="WP_139516864.1">
    <property type="nucleotide sequence ID" value="NZ_CP040896.1"/>
</dbReference>
<dbReference type="AlphaFoldDB" id="A0A5B8A323"/>
<dbReference type="Proteomes" id="UP000305398">
    <property type="component" value="Chromosome"/>
</dbReference>
<feature type="region of interest" description="Disordered" evidence="1">
    <location>
        <begin position="44"/>
        <end position="78"/>
    </location>
</feature>
<gene>
    <name evidence="2" type="ORF">FHG12_17010</name>
</gene>
<proteinExistence type="predicted"/>
<evidence type="ECO:0000313" key="3">
    <source>
        <dbReference type="Proteomes" id="UP000305398"/>
    </source>
</evidence>